<dbReference type="AlphaFoldDB" id="A0A2V1DK01"/>
<dbReference type="EMBL" id="KZ805411">
    <property type="protein sequence ID" value="PVH98526.1"/>
    <property type="molecule type" value="Genomic_DNA"/>
</dbReference>
<dbReference type="Proteomes" id="UP000244855">
    <property type="component" value="Unassembled WGS sequence"/>
</dbReference>
<reference evidence="1 2" key="1">
    <citation type="journal article" date="2018" name="Sci. Rep.">
        <title>Comparative genomics provides insights into the lifestyle and reveals functional heterogeneity of dark septate endophytic fungi.</title>
        <authorList>
            <person name="Knapp D.G."/>
            <person name="Nemeth J.B."/>
            <person name="Barry K."/>
            <person name="Hainaut M."/>
            <person name="Henrissat B."/>
            <person name="Johnson J."/>
            <person name="Kuo A."/>
            <person name="Lim J.H.P."/>
            <person name="Lipzen A."/>
            <person name="Nolan M."/>
            <person name="Ohm R.A."/>
            <person name="Tamas L."/>
            <person name="Grigoriev I.V."/>
            <person name="Spatafora J.W."/>
            <person name="Nagy L.G."/>
            <person name="Kovacs G.M."/>
        </authorList>
    </citation>
    <scope>NUCLEOTIDE SEQUENCE [LARGE SCALE GENOMIC DNA]</scope>
    <source>
        <strain evidence="1 2">DSE2036</strain>
    </source>
</reference>
<evidence type="ECO:0000313" key="2">
    <source>
        <dbReference type="Proteomes" id="UP000244855"/>
    </source>
</evidence>
<evidence type="ECO:0000313" key="1">
    <source>
        <dbReference type="EMBL" id="PVH98526.1"/>
    </source>
</evidence>
<accession>A0A2V1DK01</accession>
<feature type="non-terminal residue" evidence="1">
    <location>
        <position position="1"/>
    </location>
</feature>
<keyword evidence="2" id="KW-1185">Reference proteome</keyword>
<feature type="non-terminal residue" evidence="1">
    <location>
        <position position="252"/>
    </location>
</feature>
<proteinExistence type="predicted"/>
<dbReference type="STRING" id="97972.A0A2V1DK01"/>
<dbReference type="OrthoDB" id="3220769at2759"/>
<organism evidence="1 2">
    <name type="scientific">Periconia macrospinosa</name>
    <dbReference type="NCBI Taxonomy" id="97972"/>
    <lineage>
        <taxon>Eukaryota</taxon>
        <taxon>Fungi</taxon>
        <taxon>Dikarya</taxon>
        <taxon>Ascomycota</taxon>
        <taxon>Pezizomycotina</taxon>
        <taxon>Dothideomycetes</taxon>
        <taxon>Pleosporomycetidae</taxon>
        <taxon>Pleosporales</taxon>
        <taxon>Massarineae</taxon>
        <taxon>Periconiaceae</taxon>
        <taxon>Periconia</taxon>
    </lineage>
</organism>
<protein>
    <submittedName>
        <fullName evidence="1">Uncharacterized protein</fullName>
    </submittedName>
</protein>
<sequence length="252" mass="28058">VEFQALDQGGNQISYSEWNAVVRTYATCQILNALGTVFFNVTQTYDYVPPTMSFSWVNNGFLGTEFLSRDKQAKGSLWWGESLMSNYWAYSTRLMQDIRVNMTTAGRLGIRKGFIYFTPTGPPTDVVNLDFLNPDYRFIVDMGGGNFDVIAPGSALKNATIGQLEQKKIYPNIWIPVDTLAKSAYSTVLADLGQTNKPNILTNTTALEYFTANFTAMKKHMANAEPGPERDPFDAQQRSTTGPLRVLPSVIS</sequence>
<name>A0A2V1DK01_9PLEO</name>
<gene>
    <name evidence="1" type="ORF">DM02DRAFT_467293</name>
</gene>